<name>A0ABY6DUW1_9ACTN</name>
<dbReference type="EMBL" id="CP106793">
    <property type="protein sequence ID" value="UXY18151.1"/>
    <property type="molecule type" value="Genomic_DNA"/>
</dbReference>
<feature type="region of interest" description="Disordered" evidence="1">
    <location>
        <begin position="279"/>
        <end position="323"/>
    </location>
</feature>
<reference evidence="2" key="1">
    <citation type="submission" date="2022-10" db="EMBL/GenBank/DDBJ databases">
        <authorList>
            <person name="Mo P."/>
        </authorList>
    </citation>
    <scope>NUCLEOTIDE SEQUENCE</scope>
    <source>
        <strain evidence="2">HUAS 13-4</strain>
    </source>
</reference>
<protein>
    <recommendedName>
        <fullName evidence="4">Hydrolase</fullName>
    </recommendedName>
</protein>
<evidence type="ECO:0000313" key="2">
    <source>
        <dbReference type="EMBL" id="UXY18151.1"/>
    </source>
</evidence>
<sequence length="396" mass="43007">MSVTAFAPQMEARFALARKVADAVLFEGCPLHPYRTSAPGARLRRQCGVLVPPAWGAGSEEYDFQHTECLMEPGPGATLAVELRFLRARRRMVQRSCSDGDFETVAELRLDERLLVSCDEGTEERVEAVVTVDELTDGDGVIVAFGRRAGEECEQILDEDGRVVGRTVRQGEEIRGLLRLSAHRVEGPCPLLRLTAVVENTSVWAPEAGESADRGAALPHSLISTHLLMGLSAGSFLSMSDPPEWARAAIASCRNLHTWPVLSGEPGRADVMLSSPVVLEDHPRTDPQGVPPADTPWRDPVGEPGGEPEGGRIVVNGRPVGPGSRVRLNPGLRRTDAQDVFLRGRPATVEAVRHDVDGSVHLAVTVDDDPGADVRRERGTFHYFRLDEVTPLEGHV</sequence>
<evidence type="ECO:0000313" key="3">
    <source>
        <dbReference type="Proteomes" id="UP001061298"/>
    </source>
</evidence>
<dbReference type="Proteomes" id="UP001061298">
    <property type="component" value="Chromosome"/>
</dbReference>
<evidence type="ECO:0008006" key="4">
    <source>
        <dbReference type="Google" id="ProtNLM"/>
    </source>
</evidence>
<keyword evidence="3" id="KW-1185">Reference proteome</keyword>
<organism evidence="2 3">
    <name type="scientific">Streptomyces cynarae</name>
    <dbReference type="NCBI Taxonomy" id="2981134"/>
    <lineage>
        <taxon>Bacteria</taxon>
        <taxon>Bacillati</taxon>
        <taxon>Actinomycetota</taxon>
        <taxon>Actinomycetes</taxon>
        <taxon>Kitasatosporales</taxon>
        <taxon>Streptomycetaceae</taxon>
        <taxon>Streptomyces</taxon>
    </lineage>
</organism>
<dbReference type="RefSeq" id="WP_263228380.1">
    <property type="nucleotide sequence ID" value="NZ_CP106793.1"/>
</dbReference>
<gene>
    <name evidence="2" type="ORF">N8I84_04980</name>
</gene>
<evidence type="ECO:0000256" key="1">
    <source>
        <dbReference type="SAM" id="MobiDB-lite"/>
    </source>
</evidence>
<accession>A0ABY6DUW1</accession>
<proteinExistence type="predicted"/>